<keyword evidence="3" id="KW-1185">Reference proteome</keyword>
<feature type="compositionally biased region" description="Basic and acidic residues" evidence="1">
    <location>
        <begin position="104"/>
        <end position="117"/>
    </location>
</feature>
<dbReference type="EMBL" id="FUXL01000013">
    <property type="protein sequence ID" value="SKA30877.1"/>
    <property type="molecule type" value="Genomic_DNA"/>
</dbReference>
<protein>
    <recommendedName>
        <fullName evidence="4">CAP-Gly domain-containing protein</fullName>
    </recommendedName>
</protein>
<evidence type="ECO:0000256" key="1">
    <source>
        <dbReference type="SAM" id="MobiDB-lite"/>
    </source>
</evidence>
<proteinExistence type="predicted"/>
<dbReference type="AlphaFoldDB" id="A0A1T4SRS0"/>
<accession>A0A1T4SRS0</accession>
<sequence>MNHFHVGQEVVCIDDKFNHVSIDQGIRKGAVYTIRWLGMYRHYIDGEFLGVKLAGIDRGVDPGGYGADDMPFAARRFRPLVRDPLASLRNIAADPDGYVPPAPEELKRKVKEEETVG</sequence>
<feature type="region of interest" description="Disordered" evidence="1">
    <location>
        <begin position="96"/>
        <end position="117"/>
    </location>
</feature>
<dbReference type="OrthoDB" id="8446253at2"/>
<dbReference type="RefSeq" id="WP_078709634.1">
    <property type="nucleotide sequence ID" value="NZ_FUXL01000013.1"/>
</dbReference>
<gene>
    <name evidence="2" type="ORF">SAMN05428963_11379</name>
</gene>
<evidence type="ECO:0000313" key="2">
    <source>
        <dbReference type="EMBL" id="SKA30877.1"/>
    </source>
</evidence>
<name>A0A1T4SRS0_9HYPH</name>
<evidence type="ECO:0008006" key="4">
    <source>
        <dbReference type="Google" id="ProtNLM"/>
    </source>
</evidence>
<evidence type="ECO:0000313" key="3">
    <source>
        <dbReference type="Proteomes" id="UP000190135"/>
    </source>
</evidence>
<reference evidence="2 3" key="1">
    <citation type="submission" date="2017-02" db="EMBL/GenBank/DDBJ databases">
        <authorList>
            <person name="Peterson S.W."/>
        </authorList>
    </citation>
    <scope>NUCLEOTIDE SEQUENCE [LARGE SCALE GENOMIC DNA]</scope>
    <source>
        <strain evidence="2 3">USBA 369</strain>
    </source>
</reference>
<dbReference type="Proteomes" id="UP000190135">
    <property type="component" value="Unassembled WGS sequence"/>
</dbReference>
<organism evidence="2 3">
    <name type="scientific">Consotaella salsifontis</name>
    <dbReference type="NCBI Taxonomy" id="1365950"/>
    <lineage>
        <taxon>Bacteria</taxon>
        <taxon>Pseudomonadati</taxon>
        <taxon>Pseudomonadota</taxon>
        <taxon>Alphaproteobacteria</taxon>
        <taxon>Hyphomicrobiales</taxon>
        <taxon>Aurantimonadaceae</taxon>
        <taxon>Consotaella</taxon>
    </lineage>
</organism>
<dbReference type="STRING" id="1365950.SAMN05428963_11379"/>